<gene>
    <name evidence="3" type="primary">pol_736</name>
    <name evidence="3" type="ORF">AVEN_153329_1</name>
</gene>
<comment type="caution">
    <text evidence="3">The sequence shown here is derived from an EMBL/GenBank/DDBJ whole genome shotgun (WGS) entry which is preliminary data.</text>
</comment>
<keyword evidence="1" id="KW-1133">Transmembrane helix</keyword>
<dbReference type="Pfam" id="PF00078">
    <property type="entry name" value="RVT_1"/>
    <property type="match status" value="1"/>
</dbReference>
<keyword evidence="3" id="KW-0695">RNA-directed DNA polymerase</keyword>
<proteinExistence type="predicted"/>
<dbReference type="PANTHER" id="PTHR33332">
    <property type="entry name" value="REVERSE TRANSCRIPTASE DOMAIN-CONTAINING PROTEIN"/>
    <property type="match status" value="1"/>
</dbReference>
<evidence type="ECO:0000259" key="2">
    <source>
        <dbReference type="PROSITE" id="PS50878"/>
    </source>
</evidence>
<evidence type="ECO:0000256" key="1">
    <source>
        <dbReference type="SAM" id="Phobius"/>
    </source>
</evidence>
<evidence type="ECO:0000313" key="3">
    <source>
        <dbReference type="EMBL" id="GBL89293.1"/>
    </source>
</evidence>
<protein>
    <submittedName>
        <fullName evidence="3">RNA-directed DNA polymerase from mobile element jockey</fullName>
    </submittedName>
</protein>
<dbReference type="InterPro" id="IPR000477">
    <property type="entry name" value="RT_dom"/>
</dbReference>
<keyword evidence="3" id="KW-0808">Transferase</keyword>
<dbReference type="EMBL" id="BGPR01234963">
    <property type="protein sequence ID" value="GBL89293.1"/>
    <property type="molecule type" value="Genomic_DNA"/>
</dbReference>
<organism evidence="3 4">
    <name type="scientific">Araneus ventricosus</name>
    <name type="common">Orbweaver spider</name>
    <name type="synonym">Epeira ventricosa</name>
    <dbReference type="NCBI Taxonomy" id="182803"/>
    <lineage>
        <taxon>Eukaryota</taxon>
        <taxon>Metazoa</taxon>
        <taxon>Ecdysozoa</taxon>
        <taxon>Arthropoda</taxon>
        <taxon>Chelicerata</taxon>
        <taxon>Arachnida</taxon>
        <taxon>Araneae</taxon>
        <taxon>Araneomorphae</taxon>
        <taxon>Entelegynae</taxon>
        <taxon>Araneoidea</taxon>
        <taxon>Araneidae</taxon>
        <taxon>Araneus</taxon>
    </lineage>
</organism>
<dbReference type="GO" id="GO:0003964">
    <property type="term" value="F:RNA-directed DNA polymerase activity"/>
    <property type="evidence" value="ECO:0007669"/>
    <property type="project" value="UniProtKB-KW"/>
</dbReference>
<dbReference type="Proteomes" id="UP000499080">
    <property type="component" value="Unassembled WGS sequence"/>
</dbReference>
<keyword evidence="4" id="KW-1185">Reference proteome</keyword>
<feature type="transmembrane region" description="Helical" evidence="1">
    <location>
        <begin position="132"/>
        <end position="151"/>
    </location>
</feature>
<feature type="domain" description="Reverse transcriptase" evidence="2">
    <location>
        <begin position="1"/>
        <end position="92"/>
    </location>
</feature>
<dbReference type="AlphaFoldDB" id="A0A4Y2BB75"/>
<keyword evidence="3" id="KW-0548">Nucleotidyltransferase</keyword>
<evidence type="ECO:0000313" key="4">
    <source>
        <dbReference type="Proteomes" id="UP000499080"/>
    </source>
</evidence>
<sequence length="206" mass="24317">MNDIPKQKNITLRLYADDTAIISQGKTPWEFVSALQKYILNLESWLTRLKIQLNVDKTEAILFSRLTNCPEVKLFNTPIPWKNEVKYLGVILDKSLTFKSHIDYTRDKFSTAFRRQYSLIFRNSRLSLNNKWLIYLAYLRPILAYASLVWARTAKTHLNKLEVLENKTIRMIINACWYQRNADLRQALKIPSLKEFSQKLAKNFLL</sequence>
<accession>A0A4Y2BB75</accession>
<keyword evidence="1" id="KW-0812">Transmembrane</keyword>
<name>A0A4Y2BB75_ARAVE</name>
<reference evidence="3 4" key="1">
    <citation type="journal article" date="2019" name="Sci. Rep.">
        <title>Orb-weaving spider Araneus ventricosus genome elucidates the spidroin gene catalogue.</title>
        <authorList>
            <person name="Kono N."/>
            <person name="Nakamura H."/>
            <person name="Ohtoshi R."/>
            <person name="Moran D.A.P."/>
            <person name="Shinohara A."/>
            <person name="Yoshida Y."/>
            <person name="Fujiwara M."/>
            <person name="Mori M."/>
            <person name="Tomita M."/>
            <person name="Arakawa K."/>
        </authorList>
    </citation>
    <scope>NUCLEOTIDE SEQUENCE [LARGE SCALE GENOMIC DNA]</scope>
</reference>
<keyword evidence="1" id="KW-0472">Membrane</keyword>
<dbReference type="OrthoDB" id="409048at2759"/>
<dbReference type="PROSITE" id="PS50878">
    <property type="entry name" value="RT_POL"/>
    <property type="match status" value="1"/>
</dbReference>